<gene>
    <name evidence="7" type="ORF">N7532_001651</name>
</gene>
<proteinExistence type="inferred from homology"/>
<organism evidence="7 8">
    <name type="scientific">Penicillium argentinense</name>
    <dbReference type="NCBI Taxonomy" id="1131581"/>
    <lineage>
        <taxon>Eukaryota</taxon>
        <taxon>Fungi</taxon>
        <taxon>Dikarya</taxon>
        <taxon>Ascomycota</taxon>
        <taxon>Pezizomycotina</taxon>
        <taxon>Eurotiomycetes</taxon>
        <taxon>Eurotiomycetidae</taxon>
        <taxon>Eurotiales</taxon>
        <taxon>Aspergillaceae</taxon>
        <taxon>Penicillium</taxon>
    </lineage>
</organism>
<dbReference type="OrthoDB" id="260519at2759"/>
<comment type="caution">
    <text evidence="7">The sequence shown here is derived from an EMBL/GenBank/DDBJ whole genome shotgun (WGS) entry which is preliminary data.</text>
</comment>
<dbReference type="GO" id="GO:0016020">
    <property type="term" value="C:membrane"/>
    <property type="evidence" value="ECO:0007669"/>
    <property type="project" value="TreeGrafter"/>
</dbReference>
<evidence type="ECO:0000256" key="5">
    <source>
        <dbReference type="RuleBase" id="RU362121"/>
    </source>
</evidence>
<dbReference type="PRINTS" id="PR00363">
    <property type="entry name" value="CYTOCHROMEB5"/>
</dbReference>
<accession>A0A9W9G2X0</accession>
<dbReference type="Pfam" id="PF00173">
    <property type="entry name" value="Cyt-b5"/>
    <property type="match status" value="1"/>
</dbReference>
<evidence type="ECO:0000259" key="6">
    <source>
        <dbReference type="PROSITE" id="PS50255"/>
    </source>
</evidence>
<evidence type="ECO:0000256" key="3">
    <source>
        <dbReference type="ARBA" id="ARBA00023004"/>
    </source>
</evidence>
<dbReference type="PROSITE" id="PS50255">
    <property type="entry name" value="CYTOCHROME_B5_2"/>
    <property type="match status" value="1"/>
</dbReference>
<keyword evidence="2 5" id="KW-0479">Metal-binding</keyword>
<dbReference type="Proteomes" id="UP001149074">
    <property type="component" value="Unassembled WGS sequence"/>
</dbReference>
<dbReference type="InterPro" id="IPR001199">
    <property type="entry name" value="Cyt_B5-like_heme/steroid-bd"/>
</dbReference>
<dbReference type="SUPFAM" id="SSF55856">
    <property type="entry name" value="Cytochrome b5-like heme/steroid binding domain"/>
    <property type="match status" value="1"/>
</dbReference>
<keyword evidence="8" id="KW-1185">Reference proteome</keyword>
<dbReference type="FunFam" id="3.10.120.10:FF:000007">
    <property type="entry name" value="Sulfite oxidase, mitochondrial"/>
    <property type="match status" value="1"/>
</dbReference>
<dbReference type="PROSITE" id="PS00191">
    <property type="entry name" value="CYTOCHROME_B5_1"/>
    <property type="match status" value="1"/>
</dbReference>
<feature type="domain" description="Cytochrome b5 heme-binding" evidence="6">
    <location>
        <begin position="6"/>
        <end position="82"/>
    </location>
</feature>
<dbReference type="PANTHER" id="PTHR19359:SF14">
    <property type="entry name" value="CYTOCHROME B5 A"/>
    <property type="match status" value="1"/>
</dbReference>
<dbReference type="SMART" id="SM01117">
    <property type="entry name" value="Cyt-b5"/>
    <property type="match status" value="1"/>
</dbReference>
<dbReference type="RefSeq" id="XP_056479186.1">
    <property type="nucleotide sequence ID" value="XM_056614145.1"/>
</dbReference>
<evidence type="ECO:0000256" key="1">
    <source>
        <dbReference type="ARBA" id="ARBA00022617"/>
    </source>
</evidence>
<evidence type="ECO:0000313" key="7">
    <source>
        <dbReference type="EMBL" id="KAJ5111116.1"/>
    </source>
</evidence>
<comment type="similarity">
    <text evidence="4 5">Belongs to the cytochrome b5 family.</text>
</comment>
<dbReference type="EMBL" id="JAPQKI010000002">
    <property type="protein sequence ID" value="KAJ5111116.1"/>
    <property type="molecule type" value="Genomic_DNA"/>
</dbReference>
<protein>
    <submittedName>
        <fullName evidence="7">Acyl-CoA dehydrogenase</fullName>
    </submittedName>
</protein>
<reference evidence="7" key="2">
    <citation type="journal article" date="2023" name="IMA Fungus">
        <title>Comparative genomic study of the Penicillium genus elucidates a diverse pangenome and 15 lateral gene transfer events.</title>
        <authorList>
            <person name="Petersen C."/>
            <person name="Sorensen T."/>
            <person name="Nielsen M.R."/>
            <person name="Sondergaard T.E."/>
            <person name="Sorensen J.L."/>
            <person name="Fitzpatrick D.A."/>
            <person name="Frisvad J.C."/>
            <person name="Nielsen K.L."/>
        </authorList>
    </citation>
    <scope>NUCLEOTIDE SEQUENCE</scope>
    <source>
        <strain evidence="7">IBT 30761</strain>
    </source>
</reference>
<reference evidence="7" key="1">
    <citation type="submission" date="2022-11" db="EMBL/GenBank/DDBJ databases">
        <authorList>
            <person name="Petersen C."/>
        </authorList>
    </citation>
    <scope>NUCLEOTIDE SEQUENCE</scope>
    <source>
        <strain evidence="7">IBT 30761</strain>
    </source>
</reference>
<dbReference type="AlphaFoldDB" id="A0A9W9G2X0"/>
<dbReference type="Gene3D" id="3.10.120.10">
    <property type="entry name" value="Cytochrome b5-like heme/steroid binding domain"/>
    <property type="match status" value="1"/>
</dbReference>
<dbReference type="InterPro" id="IPR036400">
    <property type="entry name" value="Cyt_B5-like_heme/steroid_sf"/>
</dbReference>
<sequence length="101" mass="11409">MAISPHASYSLEDVASHNQENSLWVIIDDKIFDLTSYLDDHPGGKKVLLSVGGQDATKKYHKYHRPAIMHKYGNDLCIGTLRRDSKPGKGLQKLFSSIFHR</sequence>
<dbReference type="InterPro" id="IPR050668">
    <property type="entry name" value="Cytochrome_b5"/>
</dbReference>
<dbReference type="GO" id="GO:0020037">
    <property type="term" value="F:heme binding"/>
    <property type="evidence" value="ECO:0007669"/>
    <property type="project" value="UniProtKB-UniRule"/>
</dbReference>
<keyword evidence="3 5" id="KW-0408">Iron</keyword>
<dbReference type="GeneID" id="81353124"/>
<keyword evidence="1 5" id="KW-0349">Heme</keyword>
<dbReference type="PANTHER" id="PTHR19359">
    <property type="entry name" value="CYTOCHROME B5"/>
    <property type="match status" value="1"/>
</dbReference>
<dbReference type="GO" id="GO:0046872">
    <property type="term" value="F:metal ion binding"/>
    <property type="evidence" value="ECO:0007669"/>
    <property type="project" value="UniProtKB-UniRule"/>
</dbReference>
<evidence type="ECO:0000256" key="2">
    <source>
        <dbReference type="ARBA" id="ARBA00022723"/>
    </source>
</evidence>
<evidence type="ECO:0000313" key="8">
    <source>
        <dbReference type="Proteomes" id="UP001149074"/>
    </source>
</evidence>
<evidence type="ECO:0000256" key="4">
    <source>
        <dbReference type="ARBA" id="ARBA00038168"/>
    </source>
</evidence>
<name>A0A9W9G2X0_9EURO</name>
<dbReference type="InterPro" id="IPR018506">
    <property type="entry name" value="Cyt_B5_heme-BS"/>
</dbReference>